<protein>
    <submittedName>
        <fullName evidence="2">Uncharacterized protein</fullName>
    </submittedName>
</protein>
<feature type="region of interest" description="Disordered" evidence="1">
    <location>
        <begin position="67"/>
        <end position="87"/>
    </location>
</feature>
<dbReference type="EMBL" id="PQXL01000284">
    <property type="protein sequence ID" value="THV47851.1"/>
    <property type="molecule type" value="Genomic_DNA"/>
</dbReference>
<gene>
    <name evidence="2" type="ORF">BGAL_0284g00050</name>
</gene>
<dbReference type="OrthoDB" id="3559185at2759"/>
<feature type="compositionally biased region" description="Polar residues" evidence="1">
    <location>
        <begin position="1"/>
        <end position="34"/>
    </location>
</feature>
<feature type="region of interest" description="Disordered" evidence="1">
    <location>
        <begin position="1"/>
        <end position="48"/>
    </location>
</feature>
<keyword evidence="3" id="KW-1185">Reference proteome</keyword>
<proteinExistence type="predicted"/>
<dbReference type="AlphaFoldDB" id="A0A4S8QU15"/>
<sequence length="189" mass="21462">MNPNNASEKSAADQVNTSIIPQQMNDSTPSSQHQDGNENEQNHSSRDVVLKYKKPLQCLVLRSKTYMEDAERRGPHTPGTGLDSQTFGQVESEILRREQPIMYANLDIDVFWPHTGECCTGMIHPLGGVYKDPAMNASSRIIVPKNKHNYHAKVLGHIDDENQRELQRLLAWEPPMIKYIKESQINDIL</sequence>
<name>A0A4S8QU15_9HELO</name>
<organism evidence="2 3">
    <name type="scientific">Botrytis galanthina</name>
    <dbReference type="NCBI Taxonomy" id="278940"/>
    <lineage>
        <taxon>Eukaryota</taxon>
        <taxon>Fungi</taxon>
        <taxon>Dikarya</taxon>
        <taxon>Ascomycota</taxon>
        <taxon>Pezizomycotina</taxon>
        <taxon>Leotiomycetes</taxon>
        <taxon>Helotiales</taxon>
        <taxon>Sclerotiniaceae</taxon>
        <taxon>Botrytis</taxon>
    </lineage>
</organism>
<evidence type="ECO:0000313" key="2">
    <source>
        <dbReference type="EMBL" id="THV47851.1"/>
    </source>
</evidence>
<dbReference type="Proteomes" id="UP000308671">
    <property type="component" value="Unassembled WGS sequence"/>
</dbReference>
<evidence type="ECO:0000256" key="1">
    <source>
        <dbReference type="SAM" id="MobiDB-lite"/>
    </source>
</evidence>
<comment type="caution">
    <text evidence="2">The sequence shown here is derived from an EMBL/GenBank/DDBJ whole genome shotgun (WGS) entry which is preliminary data.</text>
</comment>
<reference evidence="2 3" key="1">
    <citation type="submission" date="2017-12" db="EMBL/GenBank/DDBJ databases">
        <title>Comparative genomics of Botrytis spp.</title>
        <authorList>
            <person name="Valero-Jimenez C.A."/>
            <person name="Tapia P."/>
            <person name="Veloso J."/>
            <person name="Silva-Moreno E."/>
            <person name="Staats M."/>
            <person name="Valdes J.H."/>
            <person name="Van Kan J.A.L."/>
        </authorList>
    </citation>
    <scope>NUCLEOTIDE SEQUENCE [LARGE SCALE GENOMIC DNA]</scope>
    <source>
        <strain evidence="2 3">MUCL435</strain>
    </source>
</reference>
<evidence type="ECO:0000313" key="3">
    <source>
        <dbReference type="Proteomes" id="UP000308671"/>
    </source>
</evidence>
<accession>A0A4S8QU15</accession>